<feature type="domain" description="Mitochondrial splicing suppressor 51 zinc-finger" evidence="2">
    <location>
        <begin position="105"/>
        <end position="160"/>
    </location>
</feature>
<keyword evidence="5" id="KW-1185">Reference proteome</keyword>
<comment type="caution">
    <text evidence="4">The sequence shown here is derived from an EMBL/GenBank/DDBJ whole genome shotgun (WGS) entry which is preliminary data.</text>
</comment>
<dbReference type="PANTHER" id="PTHR28069">
    <property type="entry name" value="GH20023P"/>
    <property type="match status" value="1"/>
</dbReference>
<dbReference type="Pfam" id="PF13824">
    <property type="entry name" value="zf-Mss51"/>
    <property type="match status" value="1"/>
</dbReference>
<reference evidence="4 5" key="1">
    <citation type="submission" date="2017-03" db="EMBL/GenBank/DDBJ databases">
        <title>Widespread Adenine N6-methylation of Active Genes in Fungi.</title>
        <authorList>
            <consortium name="DOE Joint Genome Institute"/>
            <person name="Mondo S.J."/>
            <person name="Dannebaum R.O."/>
            <person name="Kuo R.C."/>
            <person name="Louie K.B."/>
            <person name="Bewick A.J."/>
            <person name="Labutti K."/>
            <person name="Haridas S."/>
            <person name="Kuo A."/>
            <person name="Salamov A."/>
            <person name="Ahrendt S.R."/>
            <person name="Lau R."/>
            <person name="Bowen B.P."/>
            <person name="Lipzen A."/>
            <person name="Sullivan W."/>
            <person name="Andreopoulos W.B."/>
            <person name="Clum A."/>
            <person name="Lindquist E."/>
            <person name="Daum C."/>
            <person name="Northen T.R."/>
            <person name="Ramamoorthy G."/>
            <person name="Schmitz R.J."/>
            <person name="Gryganskyi A."/>
            <person name="Culley D."/>
            <person name="Magnuson J."/>
            <person name="James T.Y."/>
            <person name="O'Malley M.A."/>
            <person name="Stajich J.E."/>
            <person name="Spatafora J.W."/>
            <person name="Visel A."/>
            <person name="Grigoriev I.V."/>
        </authorList>
    </citation>
    <scope>NUCLEOTIDE SEQUENCE [LARGE SCALE GENOMIC DNA]</scope>
    <source>
        <strain evidence="4 5">NRRL Y-17943</strain>
    </source>
</reference>
<evidence type="ECO:0000259" key="3">
    <source>
        <dbReference type="Pfam" id="PF20179"/>
    </source>
</evidence>
<accession>A0A1Y1UGJ2</accession>
<evidence type="ECO:0000259" key="2">
    <source>
        <dbReference type="Pfam" id="PF13824"/>
    </source>
</evidence>
<dbReference type="EMBL" id="NBSH01000006">
    <property type="protein sequence ID" value="ORX37181.1"/>
    <property type="molecule type" value="Genomic_DNA"/>
</dbReference>
<keyword evidence="4" id="KW-0479">Metal-binding</keyword>
<name>A0A1Y1UGJ2_9TREE</name>
<dbReference type="InterPro" id="IPR046824">
    <property type="entry name" value="Mss51-like_C"/>
</dbReference>
<protein>
    <submittedName>
        <fullName evidence="4">Zinc-finger of mitochondrial splicing suppressor 51-domain-containing protein</fullName>
    </submittedName>
</protein>
<dbReference type="GeneID" id="33555597"/>
<dbReference type="AlphaFoldDB" id="A0A1Y1UGJ2"/>
<evidence type="ECO:0000313" key="4">
    <source>
        <dbReference type="EMBL" id="ORX37181.1"/>
    </source>
</evidence>
<keyword evidence="4" id="KW-0863">Zinc-finger</keyword>
<sequence length="542" mass="61264">MRVPSSPFTAARAGPSVCRASLHGPTSSSAPARVPSRQAQSTVTRPLTRSIFSGFARKPKPKSPFQAQPELEPLIAANDLFHILADSPFADMRERAKRIRQVSICPVSAERHNERVRPGFDCPDCGFPTHKDKERWEEGAEEHAEVCERLRQVNEDDHDLRSGRRFPEFENIPKEQPYDQAIAFANWDTLFWTRSFPSVNSERSVRHLSKVLTYPMTVAAVLHQNGPFTPGNGRITREGRRNMIALHSILHLPPGSNESTTTWKPTPPIRIIIIGARAESTLPPTHWEQLHYMFPRSIFHIYFVGPEVGLPIMDRQDFRLIGKKYEFSENDGWGCPSYTLHVSPYLSISSLRTSYEQIHSQLGPFDPYTDVFFAFAPGFGFPHQPGLDSNRNPSVPTDEEAGVHDGNHIATQPLVQAQTTWRLALKKILQTKCAAFFTAFSPLDLQRDVSALFGTNPPSFKSHTKFREFPDYVGLPTAPVDHIEGVSDEFDLVLTPGKNEFGSKKWEIADWDPRVAVKTNWGIWGIRGKKYEVQRSDEDDDE</sequence>
<dbReference type="InParanoid" id="A0A1Y1UGJ2"/>
<dbReference type="OrthoDB" id="5282002at2759"/>
<keyword evidence="4" id="KW-0862">Zinc</keyword>
<gene>
    <name evidence="4" type="ORF">BD324DRAFT_590411</name>
</gene>
<dbReference type="GO" id="GO:0008270">
    <property type="term" value="F:zinc ion binding"/>
    <property type="evidence" value="ECO:0007669"/>
    <property type="project" value="UniProtKB-KW"/>
</dbReference>
<feature type="domain" description="Mitochondrial splicing suppressor 51-like C-terminal" evidence="3">
    <location>
        <begin position="248"/>
        <end position="508"/>
    </location>
</feature>
<evidence type="ECO:0000313" key="5">
    <source>
        <dbReference type="Proteomes" id="UP000193218"/>
    </source>
</evidence>
<dbReference type="Proteomes" id="UP000193218">
    <property type="component" value="Unassembled WGS sequence"/>
</dbReference>
<feature type="region of interest" description="Disordered" evidence="1">
    <location>
        <begin position="1"/>
        <end position="45"/>
    </location>
</feature>
<dbReference type="STRING" id="4999.A0A1Y1UGJ2"/>
<dbReference type="InterPro" id="IPR032717">
    <property type="entry name" value="Mss51_Znf"/>
</dbReference>
<dbReference type="RefSeq" id="XP_021871219.1">
    <property type="nucleotide sequence ID" value="XM_022013789.1"/>
</dbReference>
<dbReference type="FunCoup" id="A0A1Y1UGJ2">
    <property type="interactions" value="60"/>
</dbReference>
<proteinExistence type="predicted"/>
<dbReference type="PANTHER" id="PTHR28069:SF1">
    <property type="entry name" value="PROTEIN MSS51, MITOCHONDRIAL"/>
    <property type="match status" value="1"/>
</dbReference>
<organism evidence="4 5">
    <name type="scientific">Kockovaella imperatae</name>
    <dbReference type="NCBI Taxonomy" id="4999"/>
    <lineage>
        <taxon>Eukaryota</taxon>
        <taxon>Fungi</taxon>
        <taxon>Dikarya</taxon>
        <taxon>Basidiomycota</taxon>
        <taxon>Agaricomycotina</taxon>
        <taxon>Tremellomycetes</taxon>
        <taxon>Tremellales</taxon>
        <taxon>Cuniculitremaceae</taxon>
        <taxon>Kockovaella</taxon>
    </lineage>
</organism>
<dbReference type="Pfam" id="PF20179">
    <property type="entry name" value="MSS51_C"/>
    <property type="match status" value="1"/>
</dbReference>
<evidence type="ECO:0000256" key="1">
    <source>
        <dbReference type="SAM" id="MobiDB-lite"/>
    </source>
</evidence>